<evidence type="ECO:0000313" key="3">
    <source>
        <dbReference type="Proteomes" id="UP000319825"/>
    </source>
</evidence>
<feature type="compositionally biased region" description="Pro residues" evidence="1">
    <location>
        <begin position="11"/>
        <end position="21"/>
    </location>
</feature>
<name>A0A562IEA8_MICOL</name>
<sequence>MRFRFWHRPSDPAPTPPPARVPRPRQSWENGPTEVFPTLDPGRAGNLTRGQRWRAGGRRNDRSGW</sequence>
<dbReference type="Proteomes" id="UP000319825">
    <property type="component" value="Unassembled WGS sequence"/>
</dbReference>
<proteinExistence type="predicted"/>
<evidence type="ECO:0000313" key="2">
    <source>
        <dbReference type="EMBL" id="TWH69347.1"/>
    </source>
</evidence>
<dbReference type="RefSeq" id="WP_145775921.1">
    <property type="nucleotide sequence ID" value="NZ_BAAATQ010000154.1"/>
</dbReference>
<feature type="region of interest" description="Disordered" evidence="1">
    <location>
        <begin position="1"/>
        <end position="65"/>
    </location>
</feature>
<dbReference type="OrthoDB" id="3392986at2"/>
<evidence type="ECO:0000256" key="1">
    <source>
        <dbReference type="SAM" id="MobiDB-lite"/>
    </source>
</evidence>
<keyword evidence="3" id="KW-1185">Reference proteome</keyword>
<dbReference type="EMBL" id="VLKE01000001">
    <property type="protein sequence ID" value="TWH69347.1"/>
    <property type="molecule type" value="Genomic_DNA"/>
</dbReference>
<dbReference type="AlphaFoldDB" id="A0A562IEA8"/>
<accession>A0A562IEA8</accession>
<gene>
    <name evidence="2" type="ORF">JD77_04356</name>
</gene>
<reference evidence="2 3" key="1">
    <citation type="submission" date="2019-07" db="EMBL/GenBank/DDBJ databases">
        <title>R&amp;d 2014.</title>
        <authorList>
            <person name="Klenk H.-P."/>
        </authorList>
    </citation>
    <scope>NUCLEOTIDE SEQUENCE [LARGE SCALE GENOMIC DNA]</scope>
    <source>
        <strain evidence="2 3">DSM 43868</strain>
    </source>
</reference>
<comment type="caution">
    <text evidence="2">The sequence shown here is derived from an EMBL/GenBank/DDBJ whole genome shotgun (WGS) entry which is preliminary data.</text>
</comment>
<organism evidence="2 3">
    <name type="scientific">Micromonospora olivasterospora</name>
    <dbReference type="NCBI Taxonomy" id="1880"/>
    <lineage>
        <taxon>Bacteria</taxon>
        <taxon>Bacillati</taxon>
        <taxon>Actinomycetota</taxon>
        <taxon>Actinomycetes</taxon>
        <taxon>Micromonosporales</taxon>
        <taxon>Micromonosporaceae</taxon>
        <taxon>Micromonospora</taxon>
    </lineage>
</organism>
<protein>
    <submittedName>
        <fullName evidence="2">Uncharacterized protein</fullName>
    </submittedName>
</protein>